<keyword evidence="5" id="KW-1185">Reference proteome</keyword>
<evidence type="ECO:0000313" key="5">
    <source>
        <dbReference type="Proteomes" id="UP000287166"/>
    </source>
</evidence>
<feature type="compositionally biased region" description="Polar residues" evidence="2">
    <location>
        <begin position="1"/>
        <end position="10"/>
    </location>
</feature>
<dbReference type="AlphaFoldDB" id="A0A401H1T7"/>
<dbReference type="STRING" id="139825.A0A401H1T7"/>
<evidence type="ECO:0000256" key="2">
    <source>
        <dbReference type="SAM" id="MobiDB-lite"/>
    </source>
</evidence>
<accession>A0A401H1T7</accession>
<keyword evidence="4" id="KW-0456">Lyase</keyword>
<comment type="caution">
    <text evidence="4">The sequence shown here is derived from an EMBL/GenBank/DDBJ whole genome shotgun (WGS) entry which is preliminary data.</text>
</comment>
<dbReference type="PANTHER" id="PTHR43092:SF2">
    <property type="entry name" value="HERCYNYLCYSTEINE SULFOXIDE LYASE"/>
    <property type="match status" value="1"/>
</dbReference>
<dbReference type="Proteomes" id="UP000287166">
    <property type="component" value="Unassembled WGS sequence"/>
</dbReference>
<feature type="region of interest" description="Disordered" evidence="2">
    <location>
        <begin position="1"/>
        <end position="23"/>
    </location>
</feature>
<evidence type="ECO:0000313" key="4">
    <source>
        <dbReference type="EMBL" id="GBE88395.1"/>
    </source>
</evidence>
<dbReference type="InterPro" id="IPR015424">
    <property type="entry name" value="PyrdxlP-dep_Trfase"/>
</dbReference>
<dbReference type="Gene3D" id="3.40.640.10">
    <property type="entry name" value="Type I PLP-dependent aspartate aminotransferase-like (Major domain)"/>
    <property type="match status" value="1"/>
</dbReference>
<evidence type="ECO:0000256" key="1">
    <source>
        <dbReference type="ARBA" id="ARBA00022898"/>
    </source>
</evidence>
<dbReference type="Pfam" id="PF00266">
    <property type="entry name" value="Aminotran_5"/>
    <property type="match status" value="1"/>
</dbReference>
<gene>
    <name evidence="4" type="ORF">SCP_1302100</name>
</gene>
<dbReference type="InParanoid" id="A0A401H1T7"/>
<organism evidence="4 5">
    <name type="scientific">Sparassis crispa</name>
    <dbReference type="NCBI Taxonomy" id="139825"/>
    <lineage>
        <taxon>Eukaryota</taxon>
        <taxon>Fungi</taxon>
        <taxon>Dikarya</taxon>
        <taxon>Basidiomycota</taxon>
        <taxon>Agaricomycotina</taxon>
        <taxon>Agaricomycetes</taxon>
        <taxon>Polyporales</taxon>
        <taxon>Sparassidaceae</taxon>
        <taxon>Sparassis</taxon>
    </lineage>
</organism>
<dbReference type="OrthoDB" id="5978656at2759"/>
<dbReference type="RefSeq" id="XP_027619308.1">
    <property type="nucleotide sequence ID" value="XM_027763507.1"/>
</dbReference>
<dbReference type="GO" id="GO:0016829">
    <property type="term" value="F:lyase activity"/>
    <property type="evidence" value="ECO:0007669"/>
    <property type="project" value="UniProtKB-KW"/>
</dbReference>
<dbReference type="InterPro" id="IPR015421">
    <property type="entry name" value="PyrdxlP-dep_Trfase_major"/>
</dbReference>
<sequence>MTAINSNDQPSIEGLKGHTYDAGSEPPPFGHALKHFWAFDAGYVNLNHGSYGSQPLPVIFASTKITMLAERNPDKFHRVTYMPMLKEARGRVANLIGAELDEVVLVPNATHGINTVLRNFEWKESDVMLGASTTYGAVSRTLQYLSDRSEQPRPTVHTIAYTFPMTHVEIVDRFRARIREIKQLYPDVDFSDAPSDAVVPEGCKKKNKFVAVIDSLTSNPGVLLPWKEMVRVCKEEGVWSLVDGAHSIGQEVDINLREAKPDFFISNCHKWLYVKRGCAVLYVPKRNQHIIKSSLPTSHEYVSPHDPPRPWLSIDGTNFVGQHEWTGTMDQTPFLSVGAALDFREWLGGEAKINAYCHDLAVKGGQRLAEVLGTKVMDESGELTLNMTNVLLPLPVESSPLDVYTPEILASIHALLIERLLSEWNTYAAYYFHGGAWWCRCSAQVWNELSDFEYAGKAFSAICEEVRRTILSNGDFSRTVQTRLPAGKSL</sequence>
<evidence type="ECO:0000259" key="3">
    <source>
        <dbReference type="Pfam" id="PF00266"/>
    </source>
</evidence>
<dbReference type="PANTHER" id="PTHR43092">
    <property type="entry name" value="L-CYSTEINE DESULFHYDRASE"/>
    <property type="match status" value="1"/>
</dbReference>
<keyword evidence="1" id="KW-0663">Pyridoxal phosphate</keyword>
<feature type="domain" description="Aminotransferase class V" evidence="3">
    <location>
        <begin position="206"/>
        <end position="378"/>
    </location>
</feature>
<dbReference type="SUPFAM" id="SSF53383">
    <property type="entry name" value="PLP-dependent transferases"/>
    <property type="match status" value="1"/>
</dbReference>
<proteinExistence type="predicted"/>
<dbReference type="EMBL" id="BFAD01000013">
    <property type="protein sequence ID" value="GBE88395.1"/>
    <property type="molecule type" value="Genomic_DNA"/>
</dbReference>
<dbReference type="InterPro" id="IPR000192">
    <property type="entry name" value="Aminotrans_V_dom"/>
</dbReference>
<dbReference type="GeneID" id="38785312"/>
<name>A0A401H1T7_9APHY</name>
<protein>
    <submittedName>
        <fullName evidence="4">Hercynylcysteine sulfoxide lyase</fullName>
    </submittedName>
</protein>
<dbReference type="FunCoup" id="A0A401H1T7">
    <property type="interactions" value="14"/>
</dbReference>
<reference evidence="4 5" key="1">
    <citation type="journal article" date="2018" name="Sci. Rep.">
        <title>Genome sequence of the cauliflower mushroom Sparassis crispa (Hanabiratake) and its association with beneficial usage.</title>
        <authorList>
            <person name="Kiyama R."/>
            <person name="Furutani Y."/>
            <person name="Kawaguchi K."/>
            <person name="Nakanishi T."/>
        </authorList>
    </citation>
    <scope>NUCLEOTIDE SEQUENCE [LARGE SCALE GENOMIC DNA]</scope>
</reference>